<sequence length="235" mass="23708">MRAPALLAVAAALLGAGPARSADIAVAAFSGPTPVITIRGEIAAGDELKFTRFAAVLASAVVELDSTGGRLAPALTIGDTLARKGFSTYVAPHAVCSSACGLIWLAGKPRVMQATAAVGFHAAYVPDGQGIDRENGLSNALIGSYMARLDLGTDAVMFATAAGPGGMAWITPRDGSRYGIPFEVVQEDIASLRTAAAPSPAVAATDAVGSLKSAVAAVRRAETAPRVPARRSVAP</sequence>
<keyword evidence="1" id="KW-0732">Signal</keyword>
<dbReference type="Gene3D" id="3.90.226.10">
    <property type="entry name" value="2-enoyl-CoA Hydratase, Chain A, domain 1"/>
    <property type="match status" value="1"/>
</dbReference>
<dbReference type="Proteomes" id="UP000290759">
    <property type="component" value="Unassembled WGS sequence"/>
</dbReference>
<dbReference type="SUPFAM" id="SSF52096">
    <property type="entry name" value="ClpP/crotonase"/>
    <property type="match status" value="1"/>
</dbReference>
<evidence type="ECO:0000256" key="1">
    <source>
        <dbReference type="SAM" id="SignalP"/>
    </source>
</evidence>
<proteinExistence type="predicted"/>
<dbReference type="InterPro" id="IPR029045">
    <property type="entry name" value="ClpP/crotonase-like_dom_sf"/>
</dbReference>
<gene>
    <name evidence="2" type="ORF">D3273_06820</name>
</gene>
<organism evidence="2 3">
    <name type="scientific">Lichenibacterium minor</name>
    <dbReference type="NCBI Taxonomy" id="2316528"/>
    <lineage>
        <taxon>Bacteria</taxon>
        <taxon>Pseudomonadati</taxon>
        <taxon>Pseudomonadota</taxon>
        <taxon>Alphaproteobacteria</taxon>
        <taxon>Hyphomicrobiales</taxon>
        <taxon>Lichenihabitantaceae</taxon>
        <taxon>Lichenibacterium</taxon>
    </lineage>
</organism>
<keyword evidence="3" id="KW-1185">Reference proteome</keyword>
<evidence type="ECO:0000313" key="2">
    <source>
        <dbReference type="EMBL" id="RYC32791.1"/>
    </source>
</evidence>
<name>A0A4Q2UC06_9HYPH</name>
<reference evidence="2 3" key="1">
    <citation type="submission" date="2018-12" db="EMBL/GenBank/DDBJ databases">
        <authorList>
            <person name="Grouzdev D.S."/>
            <person name="Krutkina M.S."/>
        </authorList>
    </citation>
    <scope>NUCLEOTIDE SEQUENCE [LARGE SCALE GENOMIC DNA]</scope>
    <source>
        <strain evidence="2 3">RmlP026</strain>
    </source>
</reference>
<dbReference type="AlphaFoldDB" id="A0A4Q2UC06"/>
<dbReference type="EMBL" id="QYBB01000005">
    <property type="protein sequence ID" value="RYC32791.1"/>
    <property type="molecule type" value="Genomic_DNA"/>
</dbReference>
<dbReference type="OrthoDB" id="200022at2"/>
<reference evidence="2 3" key="2">
    <citation type="submission" date="2019-02" db="EMBL/GenBank/DDBJ databases">
        <title>'Lichenibacterium ramalinii' gen. nov. sp. nov., 'Lichenibacterium minor' gen. nov. sp. nov.</title>
        <authorList>
            <person name="Pankratov T."/>
        </authorList>
    </citation>
    <scope>NUCLEOTIDE SEQUENCE [LARGE SCALE GENOMIC DNA]</scope>
    <source>
        <strain evidence="2 3">RmlP026</strain>
    </source>
</reference>
<feature type="chain" id="PRO_5020969678" evidence="1">
    <location>
        <begin position="22"/>
        <end position="235"/>
    </location>
</feature>
<evidence type="ECO:0000313" key="3">
    <source>
        <dbReference type="Proteomes" id="UP000290759"/>
    </source>
</evidence>
<protein>
    <submittedName>
        <fullName evidence="2">Uncharacterized protein</fullName>
    </submittedName>
</protein>
<comment type="caution">
    <text evidence="2">The sequence shown here is derived from an EMBL/GenBank/DDBJ whole genome shotgun (WGS) entry which is preliminary data.</text>
</comment>
<feature type="signal peptide" evidence="1">
    <location>
        <begin position="1"/>
        <end position="21"/>
    </location>
</feature>
<accession>A0A4Q2UC06</accession>
<dbReference type="RefSeq" id="WP_129224823.1">
    <property type="nucleotide sequence ID" value="NZ_QYBB01000005.1"/>
</dbReference>